<dbReference type="EMBL" id="WIGM01000171">
    <property type="protein sequence ID" value="KAF6835761.1"/>
    <property type="molecule type" value="Genomic_DNA"/>
</dbReference>
<name>A0A8H6KR75_9PEZI</name>
<feature type="region of interest" description="Disordered" evidence="1">
    <location>
        <begin position="76"/>
        <end position="136"/>
    </location>
</feature>
<gene>
    <name evidence="2" type="ORF">CMUS01_05646</name>
</gene>
<evidence type="ECO:0000313" key="2">
    <source>
        <dbReference type="EMBL" id="KAF6835761.1"/>
    </source>
</evidence>
<proteinExistence type="predicted"/>
<comment type="caution">
    <text evidence="2">The sequence shown here is derived from an EMBL/GenBank/DDBJ whole genome shotgun (WGS) entry which is preliminary data.</text>
</comment>
<accession>A0A8H6KR75</accession>
<dbReference type="Proteomes" id="UP000639643">
    <property type="component" value="Unassembled WGS sequence"/>
</dbReference>
<sequence length="259" mass="27963">MLRYAAPGNQAEKIGRLSLVAPPLSPGQILSHGGYMKEGRGIPISIQVSPDIAAARGGNVIVSRCESRNTTTISRVLNGGHGSRSAAGRPCDNSIYRGIRRSTPDWRRRRRRRPEEEGVGTGAERRTGDDDPSIHSCGSFAGAVTQSADPSILPIATSAVRLHSKSQSLIFMGTARTPCWAGGVNPSGLVASVRSAGVTSHTQPWYGTQLLVMRSEYIALKFITCKVTITVWTWTLRVKFRWWFNLGPASTPSASEHPA</sequence>
<organism evidence="2 3">
    <name type="scientific">Colletotrichum musicola</name>
    <dbReference type="NCBI Taxonomy" id="2175873"/>
    <lineage>
        <taxon>Eukaryota</taxon>
        <taxon>Fungi</taxon>
        <taxon>Dikarya</taxon>
        <taxon>Ascomycota</taxon>
        <taxon>Pezizomycotina</taxon>
        <taxon>Sordariomycetes</taxon>
        <taxon>Hypocreomycetidae</taxon>
        <taxon>Glomerellales</taxon>
        <taxon>Glomerellaceae</taxon>
        <taxon>Colletotrichum</taxon>
        <taxon>Colletotrichum orchidearum species complex</taxon>
    </lineage>
</organism>
<feature type="compositionally biased region" description="Basic and acidic residues" evidence="1">
    <location>
        <begin position="123"/>
        <end position="133"/>
    </location>
</feature>
<protein>
    <submittedName>
        <fullName evidence="2">Uncharacterized protein</fullName>
    </submittedName>
</protein>
<dbReference type="AlphaFoldDB" id="A0A8H6KR75"/>
<evidence type="ECO:0000313" key="3">
    <source>
        <dbReference type="Proteomes" id="UP000639643"/>
    </source>
</evidence>
<keyword evidence="3" id="KW-1185">Reference proteome</keyword>
<evidence type="ECO:0000256" key="1">
    <source>
        <dbReference type="SAM" id="MobiDB-lite"/>
    </source>
</evidence>
<reference evidence="2" key="1">
    <citation type="journal article" date="2020" name="Phytopathology">
        <title>Genome Sequence Resources of Colletotrichum truncatum, C. plurivorum, C. musicola, and C. sojae: Four Species Pathogenic to Soybean (Glycine max).</title>
        <authorList>
            <person name="Rogerio F."/>
            <person name="Boufleur T.R."/>
            <person name="Ciampi-Guillardi M."/>
            <person name="Sukno S.A."/>
            <person name="Thon M.R."/>
            <person name="Massola Junior N.S."/>
            <person name="Baroncelli R."/>
        </authorList>
    </citation>
    <scope>NUCLEOTIDE SEQUENCE</scope>
    <source>
        <strain evidence="2">LFN0074</strain>
    </source>
</reference>